<keyword evidence="4 14" id="KW-0489">Methyltransferase</keyword>
<dbReference type="Pfam" id="PF13489">
    <property type="entry name" value="Methyltransf_23"/>
    <property type="match status" value="1"/>
</dbReference>
<dbReference type="RefSeq" id="WP_104431086.1">
    <property type="nucleotide sequence ID" value="NZ_PTJD01000001.1"/>
</dbReference>
<dbReference type="InterPro" id="IPR026610">
    <property type="entry name" value="Hen1"/>
</dbReference>
<comment type="similarity">
    <text evidence="2">Belongs to the methyltransferase superfamily. HEN1 family.</text>
</comment>
<proteinExistence type="inferred from homology"/>
<name>A0A2S6IX51_9ACTN</name>
<sequence length="479" mass="51674">MLLTLTTTGTPERPATDLGHLLHKHPDRPQATPLASGTAHVVYPEATPERCTAALLLEVDPVALVRGARGGEGFALHQHVNDRPYAASSLLAVAIASVFRTALAGRCTSRPALAAAALPLQVRLPVLPCRGGPDGGAELVRRLFAPLGWDVDARELPLDEEVPSWGASPYVDLRLRGTVRLADALSHLYVLLPVLDDAKHYWVGAEEVEKLLRVGSGWLETHPERELISHRYLARQRSLASEALDLLGGGDDPDALGEAAVLRAAEEAAAAVARPSLAAQRRAVVVELLRQAGARRVADLGCGEGALVAELLADPAFTRIVAADVSSRALAGAERRLRLDRMPQRQRERLALLQTSLTYRDDRLAGLDAAVLVEVVEHVEPSRLPALQRSVFAFTAPRTVVVTTPNAEHNVRFPSLPAGRFRHPDHRFEWTREEFRRWAADVAGQHGYGVRFAGAGPDDPEVGPPTQIAVFTRDGGDAA</sequence>
<dbReference type="OrthoDB" id="626362at2"/>
<keyword evidence="8" id="KW-0460">Magnesium</keyword>
<dbReference type="EC" id="2.1.1.386" evidence="11"/>
<dbReference type="AlphaFoldDB" id="A0A2S6IX51"/>
<evidence type="ECO:0000256" key="3">
    <source>
        <dbReference type="ARBA" id="ARBA00021330"/>
    </source>
</evidence>
<keyword evidence="6" id="KW-0949">S-adenosyl-L-methionine</keyword>
<dbReference type="InterPro" id="IPR038546">
    <property type="entry name" value="Hen1_N_sf"/>
</dbReference>
<keyword evidence="10" id="KW-0943">RNA-mediated gene silencing</keyword>
<dbReference type="NCBIfam" id="TIGR04074">
    <property type="entry name" value="bacter_Hen1"/>
    <property type="match status" value="1"/>
</dbReference>
<dbReference type="SUPFAM" id="SSF53335">
    <property type="entry name" value="S-adenosyl-L-methionine-dependent methyltransferases"/>
    <property type="match status" value="1"/>
</dbReference>
<comment type="catalytic activity">
    <reaction evidence="12">
        <text>small RNA 3'-end nucleotide + S-adenosyl-L-methionine = small RNA 3'-end 2'-O-methylnucleotide + S-adenosyl-L-homocysteine + H(+)</text>
        <dbReference type="Rhea" id="RHEA:37887"/>
        <dbReference type="Rhea" id="RHEA-COMP:10415"/>
        <dbReference type="Rhea" id="RHEA-COMP:10416"/>
        <dbReference type="ChEBI" id="CHEBI:15378"/>
        <dbReference type="ChEBI" id="CHEBI:57856"/>
        <dbReference type="ChEBI" id="CHEBI:59789"/>
        <dbReference type="ChEBI" id="CHEBI:74896"/>
        <dbReference type="ChEBI" id="CHEBI:74898"/>
        <dbReference type="EC" id="2.1.1.386"/>
    </reaction>
</comment>
<dbReference type="PANTHER" id="PTHR21404:SF3">
    <property type="entry name" value="SMALL RNA 2'-O-METHYLTRANSFERASE"/>
    <property type="match status" value="1"/>
</dbReference>
<feature type="domain" description="Hen1 N-terminal" evidence="13">
    <location>
        <begin position="1"/>
        <end position="247"/>
    </location>
</feature>
<dbReference type="GO" id="GO:0003723">
    <property type="term" value="F:RNA binding"/>
    <property type="evidence" value="ECO:0007669"/>
    <property type="project" value="UniProtKB-KW"/>
</dbReference>
<dbReference type="Gene3D" id="3.30.1610.20">
    <property type="entry name" value="Hen1, N-terminal domain"/>
    <property type="match status" value="1"/>
</dbReference>
<evidence type="ECO:0000256" key="1">
    <source>
        <dbReference type="ARBA" id="ARBA00001946"/>
    </source>
</evidence>
<keyword evidence="7" id="KW-0479">Metal-binding</keyword>
<evidence type="ECO:0000313" key="15">
    <source>
        <dbReference type="Proteomes" id="UP000239485"/>
    </source>
</evidence>
<reference evidence="14 15" key="1">
    <citation type="submission" date="2018-02" db="EMBL/GenBank/DDBJ databases">
        <title>Genomic Encyclopedia of Archaeal and Bacterial Type Strains, Phase II (KMG-II): from individual species to whole genera.</title>
        <authorList>
            <person name="Goeker M."/>
        </authorList>
    </citation>
    <scope>NUCLEOTIDE SEQUENCE [LARGE SCALE GENOMIC DNA]</scope>
    <source>
        <strain evidence="14 15">DSM 22857</strain>
    </source>
</reference>
<evidence type="ECO:0000256" key="2">
    <source>
        <dbReference type="ARBA" id="ARBA00009026"/>
    </source>
</evidence>
<dbReference type="Pfam" id="PF12623">
    <property type="entry name" value="Hen1_L"/>
    <property type="match status" value="1"/>
</dbReference>
<dbReference type="EMBL" id="PTJD01000001">
    <property type="protein sequence ID" value="PPK98731.1"/>
    <property type="molecule type" value="Genomic_DNA"/>
</dbReference>
<dbReference type="InterPro" id="IPR029063">
    <property type="entry name" value="SAM-dependent_MTases_sf"/>
</dbReference>
<organism evidence="14 15">
    <name type="scientific">Kineococcus xinjiangensis</name>
    <dbReference type="NCBI Taxonomy" id="512762"/>
    <lineage>
        <taxon>Bacteria</taxon>
        <taxon>Bacillati</taxon>
        <taxon>Actinomycetota</taxon>
        <taxon>Actinomycetes</taxon>
        <taxon>Kineosporiales</taxon>
        <taxon>Kineosporiaceae</taxon>
        <taxon>Kineococcus</taxon>
    </lineage>
</organism>
<keyword evidence="9" id="KW-0694">RNA-binding</keyword>
<evidence type="ECO:0000256" key="6">
    <source>
        <dbReference type="ARBA" id="ARBA00022691"/>
    </source>
</evidence>
<dbReference type="Proteomes" id="UP000239485">
    <property type="component" value="Unassembled WGS sequence"/>
</dbReference>
<evidence type="ECO:0000256" key="10">
    <source>
        <dbReference type="ARBA" id="ARBA00023158"/>
    </source>
</evidence>
<evidence type="ECO:0000313" key="14">
    <source>
        <dbReference type="EMBL" id="PPK98731.1"/>
    </source>
</evidence>
<dbReference type="CDD" id="cd02440">
    <property type="entry name" value="AdoMet_MTases"/>
    <property type="match status" value="1"/>
</dbReference>
<comment type="caution">
    <text evidence="14">The sequence shown here is derived from an EMBL/GenBank/DDBJ whole genome shotgun (WGS) entry which is preliminary data.</text>
</comment>
<dbReference type="PANTHER" id="PTHR21404">
    <property type="entry name" value="HEN1"/>
    <property type="match status" value="1"/>
</dbReference>
<dbReference type="GO" id="GO:0001510">
    <property type="term" value="P:RNA methylation"/>
    <property type="evidence" value="ECO:0007669"/>
    <property type="project" value="InterPro"/>
</dbReference>
<evidence type="ECO:0000256" key="7">
    <source>
        <dbReference type="ARBA" id="ARBA00022723"/>
    </source>
</evidence>
<dbReference type="InterPro" id="IPR024740">
    <property type="entry name" value="Hen1_N"/>
</dbReference>
<dbReference type="GO" id="GO:0090486">
    <property type="term" value="F:small RNA 2'-O-methyltransferase activity"/>
    <property type="evidence" value="ECO:0007669"/>
    <property type="project" value="UniProtKB-EC"/>
</dbReference>
<dbReference type="Gene3D" id="3.40.50.150">
    <property type="entry name" value="Vaccinia Virus protein VP39"/>
    <property type="match status" value="1"/>
</dbReference>
<evidence type="ECO:0000256" key="11">
    <source>
        <dbReference type="ARBA" id="ARBA00035025"/>
    </source>
</evidence>
<evidence type="ECO:0000256" key="5">
    <source>
        <dbReference type="ARBA" id="ARBA00022679"/>
    </source>
</evidence>
<accession>A0A2S6IX51</accession>
<evidence type="ECO:0000259" key="13">
    <source>
        <dbReference type="Pfam" id="PF12623"/>
    </source>
</evidence>
<dbReference type="GO" id="GO:0046872">
    <property type="term" value="F:metal ion binding"/>
    <property type="evidence" value="ECO:0007669"/>
    <property type="project" value="UniProtKB-KW"/>
</dbReference>
<keyword evidence="5 14" id="KW-0808">Transferase</keyword>
<protein>
    <recommendedName>
        <fullName evidence="3">Small RNA 2'-O-methyltransferase</fullName>
        <ecNumber evidence="11">2.1.1.386</ecNumber>
    </recommendedName>
</protein>
<evidence type="ECO:0000256" key="8">
    <source>
        <dbReference type="ARBA" id="ARBA00022842"/>
    </source>
</evidence>
<dbReference type="GO" id="GO:0031047">
    <property type="term" value="P:regulatory ncRNA-mediated gene silencing"/>
    <property type="evidence" value="ECO:0007669"/>
    <property type="project" value="UniProtKB-KW"/>
</dbReference>
<evidence type="ECO:0000256" key="4">
    <source>
        <dbReference type="ARBA" id="ARBA00022603"/>
    </source>
</evidence>
<dbReference type="InterPro" id="IPR024026">
    <property type="entry name" value="3'-RNA_MeTfrase_Hen1_bac"/>
</dbReference>
<evidence type="ECO:0000256" key="9">
    <source>
        <dbReference type="ARBA" id="ARBA00022884"/>
    </source>
</evidence>
<gene>
    <name evidence="14" type="ORF">CLV92_101431</name>
</gene>
<comment type="cofactor">
    <cofactor evidence="1">
        <name>Mg(2+)</name>
        <dbReference type="ChEBI" id="CHEBI:18420"/>
    </cofactor>
</comment>
<evidence type="ECO:0000256" key="12">
    <source>
        <dbReference type="ARBA" id="ARBA00048418"/>
    </source>
</evidence>
<keyword evidence="15" id="KW-1185">Reference proteome</keyword>